<evidence type="ECO:0000313" key="3">
    <source>
        <dbReference type="Proteomes" id="UP000039865"/>
    </source>
</evidence>
<organism evidence="2 3">
    <name type="scientific">Stylonychia lemnae</name>
    <name type="common">Ciliate</name>
    <dbReference type="NCBI Taxonomy" id="5949"/>
    <lineage>
        <taxon>Eukaryota</taxon>
        <taxon>Sar</taxon>
        <taxon>Alveolata</taxon>
        <taxon>Ciliophora</taxon>
        <taxon>Intramacronucleata</taxon>
        <taxon>Spirotrichea</taxon>
        <taxon>Stichotrichia</taxon>
        <taxon>Sporadotrichida</taxon>
        <taxon>Oxytrichidae</taxon>
        <taxon>Stylonychinae</taxon>
        <taxon>Stylonychia</taxon>
    </lineage>
</organism>
<dbReference type="InParanoid" id="A0A078AJM6"/>
<dbReference type="InterPro" id="IPR036365">
    <property type="entry name" value="PGBD-like_sf"/>
</dbReference>
<evidence type="ECO:0000256" key="1">
    <source>
        <dbReference type="SAM" id="MobiDB-lite"/>
    </source>
</evidence>
<dbReference type="SUPFAM" id="SSF47090">
    <property type="entry name" value="PGBD-like"/>
    <property type="match status" value="1"/>
</dbReference>
<gene>
    <name evidence="2" type="primary">Contig12366.g13199</name>
    <name evidence="2" type="ORF">STYLEM_11608</name>
</gene>
<dbReference type="Proteomes" id="UP000039865">
    <property type="component" value="Unassembled WGS sequence"/>
</dbReference>
<accession>A0A078AJM6</accession>
<sequence length="639" mass="73003">MKKTRHVKKSSSLKTELVLKNIITKLQMSYIIKKEKIRIVRLSVTNKNDFNSSLAHIETHPKDLKDQNNQLSQEFAPSGTGDNNDEDEDRQDIQNILSDLFPSYQQHFWNERSTSNQLHFKHQNNKTLNDSFDVSFHSIDLKQNPNQIGIATVNDHLRVNLGINNTVNQNSPLMLDDLSIIVDLNRQDKNHTSQEQKQDESALNHDHDHDHHQDMFFEGLTSLFLDRKSGINNLFYMQPNNVGNTLSQSSDSQCKTLKNSLKYKVMVHSSNDLEALNLGHISKLQKEKSECKSRFEIRVVDNIQPTGKELDLQRQLSDRTETENLPTPSFLTPTISHNFFCQESAQKQKISEDICFFQIAHNMQSLMKQQFNEIQSDDQAFNSDKFYSQPSTKRFKITSMLYKPINTQPNQIPYSLTSSQLNSEAATPLAKQKSLVINYDSNLKFEKNEALLSNSQYENQKNQTEYYKIIISDQQEIPVKQTNDIQMSSNDYFQFEGTSGTLNIGHLRTSSKGSNSQQNSEAFVRRFQEMLNLPVDGTVDQALWQIIMNEAQNAQWCNSNEFRLADSNENTFGGVTFDNQSVFTPGPSSPKNLASKEIIINDDNLINTQQNSIIQDNNEGVNSSKKGQSIDIYNGGSTN</sequence>
<dbReference type="EMBL" id="CCKQ01011039">
    <property type="protein sequence ID" value="CDW82575.1"/>
    <property type="molecule type" value="Genomic_DNA"/>
</dbReference>
<feature type="region of interest" description="Disordered" evidence="1">
    <location>
        <begin position="616"/>
        <end position="639"/>
    </location>
</feature>
<protein>
    <submittedName>
        <fullName evidence="2">Uncharacterized protein</fullName>
    </submittedName>
</protein>
<feature type="compositionally biased region" description="Polar residues" evidence="1">
    <location>
        <begin position="616"/>
        <end position="627"/>
    </location>
</feature>
<evidence type="ECO:0000313" key="2">
    <source>
        <dbReference type="EMBL" id="CDW82575.1"/>
    </source>
</evidence>
<proteinExistence type="predicted"/>
<reference evidence="2 3" key="1">
    <citation type="submission" date="2014-06" db="EMBL/GenBank/DDBJ databases">
        <authorList>
            <person name="Swart Estienne"/>
        </authorList>
    </citation>
    <scope>NUCLEOTIDE SEQUENCE [LARGE SCALE GENOMIC DNA]</scope>
    <source>
        <strain evidence="2 3">130c</strain>
    </source>
</reference>
<name>A0A078AJM6_STYLE</name>
<keyword evidence="3" id="KW-1185">Reference proteome</keyword>
<feature type="region of interest" description="Disordered" evidence="1">
    <location>
        <begin position="189"/>
        <end position="210"/>
    </location>
</feature>
<dbReference type="AlphaFoldDB" id="A0A078AJM6"/>